<comment type="subcellular location">
    <subcellularLocation>
        <location evidence="1">Cytoplasm</location>
    </subcellularLocation>
</comment>
<comment type="similarity">
    <text evidence="2">Belongs to the short-chain dehydrogenases/reductases (SDR) family.</text>
</comment>
<evidence type="ECO:0000256" key="5">
    <source>
        <dbReference type="ARBA" id="ARBA00023002"/>
    </source>
</evidence>
<gene>
    <name evidence="6" type="ORF">E0H45_39750</name>
</gene>
<dbReference type="SUPFAM" id="SSF51735">
    <property type="entry name" value="NAD(P)-binding Rossmann-fold domains"/>
    <property type="match status" value="1"/>
</dbReference>
<keyword evidence="7" id="KW-1185">Reference proteome</keyword>
<dbReference type="GO" id="GO:0006729">
    <property type="term" value="P:tetrahydrobiopterin biosynthetic process"/>
    <property type="evidence" value="ECO:0007669"/>
    <property type="project" value="TreeGrafter"/>
</dbReference>
<accession>A0A4R0GZK1</accession>
<dbReference type="Proteomes" id="UP000292346">
    <property type="component" value="Unassembled WGS sequence"/>
</dbReference>
<evidence type="ECO:0000256" key="1">
    <source>
        <dbReference type="ARBA" id="ARBA00004496"/>
    </source>
</evidence>
<dbReference type="Gene3D" id="3.40.50.720">
    <property type="entry name" value="NAD(P)-binding Rossmann-like Domain"/>
    <property type="match status" value="1"/>
</dbReference>
<dbReference type="InterPro" id="IPR002347">
    <property type="entry name" value="SDR_fam"/>
</dbReference>
<keyword evidence="4" id="KW-0521">NADP</keyword>
<dbReference type="GO" id="GO:0005737">
    <property type="term" value="C:cytoplasm"/>
    <property type="evidence" value="ECO:0007669"/>
    <property type="project" value="UniProtKB-SubCell"/>
</dbReference>
<dbReference type="PROSITE" id="PS00061">
    <property type="entry name" value="ADH_SHORT"/>
    <property type="match status" value="1"/>
</dbReference>
<name>A0A4R0GZK1_9ACTN</name>
<evidence type="ECO:0000313" key="7">
    <source>
        <dbReference type="Proteomes" id="UP000292346"/>
    </source>
</evidence>
<dbReference type="EMBL" id="SJJZ01000006">
    <property type="protein sequence ID" value="TCC01630.1"/>
    <property type="molecule type" value="Genomic_DNA"/>
</dbReference>
<dbReference type="PANTHER" id="PTHR44085">
    <property type="entry name" value="SEPIAPTERIN REDUCTASE"/>
    <property type="match status" value="1"/>
</dbReference>
<sequence>MLAATMRSLVVRNVHRGTSQAFHNVVSAPRGGSGLQGELHDAGFLPGLGDGRPMTPLRRILVWISGASAGLGAALAATIPFESAELIDISRRGGTPGTHHVAVDLADPESWPVVEKDFRQRIEAGDPELVVFIHNAGTLTPLGSADHVDTEQYTRNVLLNSAAAQVLGQSFLSAVSGRDCEQHLIMVSSGAAKRPHEGESSYCAGKAAIDQWVRTVGLEQQRRSPGCRVISVSPGSVDTAMQAELRAASSDEVPVSGRFREMQALGNLAKPETVARTIWSLLDRDLPSGTVLHVRDVTDDESHPVIDQ</sequence>
<protein>
    <submittedName>
        <fullName evidence="6">SDR family NAD(P)-dependent oxidoreductase</fullName>
    </submittedName>
</protein>
<dbReference type="AlphaFoldDB" id="A0A4R0GZK1"/>
<dbReference type="PRINTS" id="PR00081">
    <property type="entry name" value="GDHRDH"/>
</dbReference>
<dbReference type="Pfam" id="PF00106">
    <property type="entry name" value="adh_short"/>
    <property type="match status" value="1"/>
</dbReference>
<organism evidence="6 7">
    <name type="scientific">Kribbella soli</name>
    <dbReference type="NCBI Taxonomy" id="1124743"/>
    <lineage>
        <taxon>Bacteria</taxon>
        <taxon>Bacillati</taxon>
        <taxon>Actinomycetota</taxon>
        <taxon>Actinomycetes</taxon>
        <taxon>Propionibacteriales</taxon>
        <taxon>Kribbellaceae</taxon>
        <taxon>Kribbella</taxon>
    </lineage>
</organism>
<keyword evidence="3" id="KW-0963">Cytoplasm</keyword>
<dbReference type="InterPro" id="IPR051721">
    <property type="entry name" value="Biopterin_syn/organic_redct"/>
</dbReference>
<comment type="caution">
    <text evidence="6">The sequence shown here is derived from an EMBL/GenBank/DDBJ whole genome shotgun (WGS) entry which is preliminary data.</text>
</comment>
<dbReference type="InterPro" id="IPR036291">
    <property type="entry name" value="NAD(P)-bd_dom_sf"/>
</dbReference>
<dbReference type="OrthoDB" id="9794387at2"/>
<evidence type="ECO:0000313" key="6">
    <source>
        <dbReference type="EMBL" id="TCC01630.1"/>
    </source>
</evidence>
<reference evidence="6 7" key="1">
    <citation type="submission" date="2019-02" db="EMBL/GenBank/DDBJ databases">
        <title>Kribbella capetownensis sp. nov. and Kribbella speibonae sp. nov., isolated from soil.</title>
        <authorList>
            <person name="Curtis S.M."/>
            <person name="Norton I."/>
            <person name="Everest G.J."/>
            <person name="Meyers P.R."/>
        </authorList>
    </citation>
    <scope>NUCLEOTIDE SEQUENCE [LARGE SCALE GENOMIC DNA]</scope>
    <source>
        <strain evidence="6 7">KCTC 29219</strain>
    </source>
</reference>
<keyword evidence="5" id="KW-0560">Oxidoreductase</keyword>
<evidence type="ECO:0000256" key="2">
    <source>
        <dbReference type="ARBA" id="ARBA00006484"/>
    </source>
</evidence>
<proteinExistence type="inferred from homology"/>
<dbReference type="PANTHER" id="PTHR44085:SF2">
    <property type="entry name" value="SEPIAPTERIN REDUCTASE"/>
    <property type="match status" value="1"/>
</dbReference>
<dbReference type="InterPro" id="IPR020904">
    <property type="entry name" value="Sc_DH/Rdtase_CS"/>
</dbReference>
<dbReference type="GO" id="GO:0004757">
    <property type="term" value="F:sepiapterin reductase (NADP+) activity"/>
    <property type="evidence" value="ECO:0007669"/>
    <property type="project" value="TreeGrafter"/>
</dbReference>
<evidence type="ECO:0000256" key="4">
    <source>
        <dbReference type="ARBA" id="ARBA00022857"/>
    </source>
</evidence>
<evidence type="ECO:0000256" key="3">
    <source>
        <dbReference type="ARBA" id="ARBA00022490"/>
    </source>
</evidence>